<reference evidence="2 3" key="1">
    <citation type="journal article" date="2012" name="BMC Genomics">
        <title>Sequencing the genome of Marssonina brunnea reveals fungus-poplar co-evolution.</title>
        <authorList>
            <person name="Zhu S."/>
            <person name="Cao Y.-Z."/>
            <person name="Jiang C."/>
            <person name="Tan B.-Y."/>
            <person name="Wang Z."/>
            <person name="Feng S."/>
            <person name="Zhang L."/>
            <person name="Su X.-H."/>
            <person name="Brejova B."/>
            <person name="Vinar T."/>
            <person name="Xu M."/>
            <person name="Wang M.-X."/>
            <person name="Zhang S.-G."/>
            <person name="Huang M.-R."/>
            <person name="Wu R."/>
            <person name="Zhou Y."/>
        </authorList>
    </citation>
    <scope>NUCLEOTIDE SEQUENCE [LARGE SCALE GENOMIC DNA]</scope>
    <source>
        <strain evidence="2 3">MB_m1</strain>
    </source>
</reference>
<dbReference type="EMBL" id="JH921438">
    <property type="protein sequence ID" value="EKD16915.1"/>
    <property type="molecule type" value="Genomic_DNA"/>
</dbReference>
<feature type="compositionally biased region" description="Basic and acidic residues" evidence="1">
    <location>
        <begin position="76"/>
        <end position="89"/>
    </location>
</feature>
<protein>
    <submittedName>
        <fullName evidence="2">F-box domain protein</fullName>
    </submittedName>
</protein>
<dbReference type="GeneID" id="18761319"/>
<feature type="compositionally biased region" description="Basic residues" evidence="1">
    <location>
        <begin position="16"/>
        <end position="26"/>
    </location>
</feature>
<dbReference type="KEGG" id="mbe:MBM_05384"/>
<dbReference type="STRING" id="1072389.K1WH45"/>
<name>K1WH45_MARBU</name>
<dbReference type="OMA" id="FCRPMRR"/>
<dbReference type="OrthoDB" id="3912356at2759"/>
<evidence type="ECO:0000256" key="1">
    <source>
        <dbReference type="SAM" id="MobiDB-lite"/>
    </source>
</evidence>
<dbReference type="eggNOG" id="ENOG502SIJT">
    <property type="taxonomic scope" value="Eukaryota"/>
</dbReference>
<dbReference type="Proteomes" id="UP000006753">
    <property type="component" value="Unassembled WGS sequence"/>
</dbReference>
<feature type="region of interest" description="Disordered" evidence="1">
    <location>
        <begin position="1"/>
        <end position="89"/>
    </location>
</feature>
<gene>
    <name evidence="2" type="ORF">MBM_05384</name>
</gene>
<accession>K1WH45</accession>
<dbReference type="InParanoid" id="K1WH45"/>
<dbReference type="AlphaFoldDB" id="K1WH45"/>
<evidence type="ECO:0000313" key="3">
    <source>
        <dbReference type="Proteomes" id="UP000006753"/>
    </source>
</evidence>
<sequence length="494" mass="56276">MSEPPSPKKGFMSRLFHSKSNNRLRKAALSPPRLPSNPSLYTTSSQSTQTTQITTSPTSSAPSKPKPLAHGAVYRPSDDNRDEQTGERRDDTDLLHGLAHHESHDSLDSMVRIQEWRPPGEREVASLSVSLWGKITSFLSPGDKAALAFSTRTLMKRIGTECWWELEKEENFKEKLSFLMTLDKDLPGHLLCFSCARYHRRIQPGQETLKRKTVLNPVYQCPMVGKPGHVQPRARLTPQWNLPFTFVQLATRGQRYGIATYGIHVNELGRRWRDSSSGWSHESRFYIHKGHLLMRIISRSFAAPKLPPSGLRHLLYSREDYTPYFSACAHWQDGELMPVCKCALSHVPEHRQTRREQLRQGPMIRTHLRNPNPIVLLCSKCRPMRRCPECPSEYLVELKLAEDKEDPVVTFKQAIVVTRWCDFGDGKSPFGPEWCALNGLEVENQEAYDSFAQMGKRAISGVFEAQSGITMPGQRLISLNPKKIKLGEEGDDWY</sequence>
<dbReference type="RefSeq" id="XP_007293273.1">
    <property type="nucleotide sequence ID" value="XM_007293211.1"/>
</dbReference>
<keyword evidence="3" id="KW-1185">Reference proteome</keyword>
<organism evidence="2 3">
    <name type="scientific">Marssonina brunnea f. sp. multigermtubi (strain MB_m1)</name>
    <name type="common">Marssonina leaf spot fungus</name>
    <dbReference type="NCBI Taxonomy" id="1072389"/>
    <lineage>
        <taxon>Eukaryota</taxon>
        <taxon>Fungi</taxon>
        <taxon>Dikarya</taxon>
        <taxon>Ascomycota</taxon>
        <taxon>Pezizomycotina</taxon>
        <taxon>Leotiomycetes</taxon>
        <taxon>Helotiales</taxon>
        <taxon>Drepanopezizaceae</taxon>
        <taxon>Drepanopeziza</taxon>
    </lineage>
</organism>
<proteinExistence type="predicted"/>
<dbReference type="HOGENOM" id="CLU_017507_1_0_1"/>
<feature type="compositionally biased region" description="Low complexity" evidence="1">
    <location>
        <begin position="36"/>
        <end position="63"/>
    </location>
</feature>
<evidence type="ECO:0000313" key="2">
    <source>
        <dbReference type="EMBL" id="EKD16915.1"/>
    </source>
</evidence>